<feature type="region of interest" description="Disordered" evidence="2">
    <location>
        <begin position="83"/>
        <end position="177"/>
    </location>
</feature>
<feature type="coiled-coil region" evidence="1">
    <location>
        <begin position="411"/>
        <end position="477"/>
    </location>
</feature>
<proteinExistence type="predicted"/>
<sequence>MQNAPKLLQYPGMYPYATNGNGAMQNPNFMPMFLNYIMPSGIPISLPINTDIKMLNVPESNSSINAISPSPRSAVDPYTILTPRRAQSPARRLQIGPLQGPEDSQSPKPLGSPISIGSTPPVSPIVLRRGPQTYLGASTTDAAPANQASTTTPAPTNGRISAFSGDELQPDTMSSGEGLSEQLKVLEREMDDQGVRRVEDLVMAWSSHIAELEIARLKEESEASQTQQQAVISTLTDAKEATADALEAATERVQQFEGKLVLLQTQLGEKQDATRALEGLLAIPPCIIALYEEAFESERRARNDVESLQNKLSDLRQQLESAQAERVKVQAELMDNKCAIQEVERKVVSAEERAQEAKTHRCEELAMEVERTNALLSRKTEEFNDAARQIAIMAAAVESISNDGDILRKQVRQMGEEQKRLRGKVAELELAVSANSAEEQKAITGWKATVESLNGQLEECRKRKREIDEEAERERNGNRRTELAAAALSEIDPSLSVTVAAKTEEERVKETTTEKLLGRVKRARNVFVKTKQ</sequence>
<dbReference type="Proteomes" id="UP001212841">
    <property type="component" value="Unassembled WGS sequence"/>
</dbReference>
<accession>A0AAD5SBV1</accession>
<evidence type="ECO:0000313" key="4">
    <source>
        <dbReference type="Proteomes" id="UP001212841"/>
    </source>
</evidence>
<keyword evidence="4" id="KW-1185">Reference proteome</keyword>
<feature type="compositionally biased region" description="Polar residues" evidence="2">
    <location>
        <begin position="135"/>
        <end position="159"/>
    </location>
</feature>
<protein>
    <submittedName>
        <fullName evidence="3">Uncharacterized protein</fullName>
    </submittedName>
</protein>
<dbReference type="EMBL" id="JADGJD010000551">
    <property type="protein sequence ID" value="KAJ3050121.1"/>
    <property type="molecule type" value="Genomic_DNA"/>
</dbReference>
<evidence type="ECO:0000256" key="2">
    <source>
        <dbReference type="SAM" id="MobiDB-lite"/>
    </source>
</evidence>
<evidence type="ECO:0000313" key="3">
    <source>
        <dbReference type="EMBL" id="KAJ3050121.1"/>
    </source>
</evidence>
<comment type="caution">
    <text evidence="3">The sequence shown here is derived from an EMBL/GenBank/DDBJ whole genome shotgun (WGS) entry which is preliminary data.</text>
</comment>
<name>A0AAD5SBV1_9FUNG</name>
<feature type="coiled-coil region" evidence="1">
    <location>
        <begin position="291"/>
        <end position="382"/>
    </location>
</feature>
<feature type="coiled-coil region" evidence="1">
    <location>
        <begin position="209"/>
        <end position="266"/>
    </location>
</feature>
<dbReference type="AlphaFoldDB" id="A0AAD5SBV1"/>
<organism evidence="3 4">
    <name type="scientific">Rhizophlyctis rosea</name>
    <dbReference type="NCBI Taxonomy" id="64517"/>
    <lineage>
        <taxon>Eukaryota</taxon>
        <taxon>Fungi</taxon>
        <taxon>Fungi incertae sedis</taxon>
        <taxon>Chytridiomycota</taxon>
        <taxon>Chytridiomycota incertae sedis</taxon>
        <taxon>Chytridiomycetes</taxon>
        <taxon>Rhizophlyctidales</taxon>
        <taxon>Rhizophlyctidaceae</taxon>
        <taxon>Rhizophlyctis</taxon>
    </lineage>
</organism>
<evidence type="ECO:0000256" key="1">
    <source>
        <dbReference type="SAM" id="Coils"/>
    </source>
</evidence>
<gene>
    <name evidence="3" type="ORF">HK097_008897</name>
</gene>
<keyword evidence="1" id="KW-0175">Coiled coil</keyword>
<reference evidence="3" key="1">
    <citation type="submission" date="2020-05" db="EMBL/GenBank/DDBJ databases">
        <title>Phylogenomic resolution of chytrid fungi.</title>
        <authorList>
            <person name="Stajich J.E."/>
            <person name="Amses K."/>
            <person name="Simmons R."/>
            <person name="Seto K."/>
            <person name="Myers J."/>
            <person name="Bonds A."/>
            <person name="Quandt C.A."/>
            <person name="Barry K."/>
            <person name="Liu P."/>
            <person name="Grigoriev I."/>
            <person name="Longcore J.E."/>
            <person name="James T.Y."/>
        </authorList>
    </citation>
    <scope>NUCLEOTIDE SEQUENCE</scope>
    <source>
        <strain evidence="3">JEL0318</strain>
    </source>
</reference>